<dbReference type="Pfam" id="PF05368">
    <property type="entry name" value="NmrA"/>
    <property type="match status" value="1"/>
</dbReference>
<accession>A0A6G9GY41</accession>
<organism evidence="4 5">
    <name type="scientific">Streptomyces liangshanensis</name>
    <dbReference type="NCBI Taxonomy" id="2717324"/>
    <lineage>
        <taxon>Bacteria</taxon>
        <taxon>Bacillati</taxon>
        <taxon>Actinomycetota</taxon>
        <taxon>Actinomycetes</taxon>
        <taxon>Kitasatosporales</taxon>
        <taxon>Streptomycetaceae</taxon>
        <taxon>Streptomyces</taxon>
    </lineage>
</organism>
<proteinExistence type="inferred from homology"/>
<dbReference type="EMBL" id="CP050177">
    <property type="protein sequence ID" value="QIQ03145.1"/>
    <property type="molecule type" value="Genomic_DNA"/>
</dbReference>
<dbReference type="Proteomes" id="UP000501179">
    <property type="component" value="Chromosome"/>
</dbReference>
<comment type="similarity">
    <text evidence="1">Belongs to the NmrA-type oxidoreductase family.</text>
</comment>
<evidence type="ECO:0000313" key="4">
    <source>
        <dbReference type="EMBL" id="QIQ03145.1"/>
    </source>
</evidence>
<dbReference type="PANTHER" id="PTHR42748:SF7">
    <property type="entry name" value="NMRA LIKE REDOX SENSOR 1-RELATED"/>
    <property type="match status" value="1"/>
</dbReference>
<dbReference type="KEGG" id="slia:HA039_13135"/>
<dbReference type="InterPro" id="IPR051164">
    <property type="entry name" value="NmrA-like_oxidored"/>
</dbReference>
<keyword evidence="5" id="KW-1185">Reference proteome</keyword>
<dbReference type="SUPFAM" id="SSF51735">
    <property type="entry name" value="NAD(P)-binding Rossmann-fold domains"/>
    <property type="match status" value="1"/>
</dbReference>
<evidence type="ECO:0000256" key="2">
    <source>
        <dbReference type="ARBA" id="ARBA00022857"/>
    </source>
</evidence>
<dbReference type="PANTHER" id="PTHR42748">
    <property type="entry name" value="NITROGEN METABOLITE REPRESSION PROTEIN NMRA FAMILY MEMBER"/>
    <property type="match status" value="1"/>
</dbReference>
<evidence type="ECO:0000313" key="5">
    <source>
        <dbReference type="Proteomes" id="UP000501179"/>
    </source>
</evidence>
<feature type="domain" description="NmrA-like" evidence="3">
    <location>
        <begin position="3"/>
        <end position="240"/>
    </location>
</feature>
<sequence>MTTILVTTANGDTGRPMVDHLLNEGFRVRAMVRDDDERAQRLRDAGAEVVLGDLLSLRDVRTALNGAQRAYFGYPVGDGLVEAAVIFAEAAREQGLEYIVNISHFQARPDARSKATQNHWLAEQVFTWAGVPVTHLRVSVFTQWLLYISGLIRHGRYAMPFDPDSRFAPITGSDIALTAAKLFTMPEEHAGQALRVTGSVEYSHAELAAEVSRVLARDLPFEQVTVATFLELIDIPDDTARLKHFEAFAIDQREGRLAGVTDTATRITGRPLQTVEDFINERRSEFELPYVVPSRD</sequence>
<name>A0A6G9GY41_9ACTN</name>
<evidence type="ECO:0000259" key="3">
    <source>
        <dbReference type="Pfam" id="PF05368"/>
    </source>
</evidence>
<dbReference type="InterPro" id="IPR008030">
    <property type="entry name" value="NmrA-like"/>
</dbReference>
<dbReference type="AlphaFoldDB" id="A0A6G9GY41"/>
<dbReference type="RefSeq" id="WP_167028497.1">
    <property type="nucleotide sequence ID" value="NZ_CP050177.1"/>
</dbReference>
<dbReference type="InterPro" id="IPR036291">
    <property type="entry name" value="NAD(P)-bd_dom_sf"/>
</dbReference>
<protein>
    <submittedName>
        <fullName evidence="4">NmrA family NAD(P)-binding protein</fullName>
    </submittedName>
</protein>
<dbReference type="Gene3D" id="3.40.50.720">
    <property type="entry name" value="NAD(P)-binding Rossmann-like Domain"/>
    <property type="match status" value="1"/>
</dbReference>
<evidence type="ECO:0000256" key="1">
    <source>
        <dbReference type="ARBA" id="ARBA00006328"/>
    </source>
</evidence>
<gene>
    <name evidence="4" type="ORF">HA039_13135</name>
</gene>
<keyword evidence="2" id="KW-0521">NADP</keyword>
<dbReference type="Gene3D" id="3.90.25.10">
    <property type="entry name" value="UDP-galactose 4-epimerase, domain 1"/>
    <property type="match status" value="1"/>
</dbReference>
<reference evidence="4 5" key="1">
    <citation type="submission" date="2020-03" db="EMBL/GenBank/DDBJ databases">
        <title>A novel species.</title>
        <authorList>
            <person name="Gao J."/>
        </authorList>
    </citation>
    <scope>NUCLEOTIDE SEQUENCE [LARGE SCALE GENOMIC DNA]</scope>
    <source>
        <strain evidence="4 5">QMT-12</strain>
    </source>
</reference>